<evidence type="ECO:0000313" key="2">
    <source>
        <dbReference type="Proteomes" id="UP000805193"/>
    </source>
</evidence>
<feature type="non-terminal residue" evidence="1">
    <location>
        <position position="1"/>
    </location>
</feature>
<organism evidence="1 2">
    <name type="scientific">Ixodes persulcatus</name>
    <name type="common">Taiga tick</name>
    <dbReference type="NCBI Taxonomy" id="34615"/>
    <lineage>
        <taxon>Eukaryota</taxon>
        <taxon>Metazoa</taxon>
        <taxon>Ecdysozoa</taxon>
        <taxon>Arthropoda</taxon>
        <taxon>Chelicerata</taxon>
        <taxon>Arachnida</taxon>
        <taxon>Acari</taxon>
        <taxon>Parasitiformes</taxon>
        <taxon>Ixodida</taxon>
        <taxon>Ixodoidea</taxon>
        <taxon>Ixodidae</taxon>
        <taxon>Ixodinae</taxon>
        <taxon>Ixodes</taxon>
    </lineage>
</organism>
<dbReference type="Proteomes" id="UP000805193">
    <property type="component" value="Unassembled WGS sequence"/>
</dbReference>
<dbReference type="EMBL" id="JABSTQ010008027">
    <property type="protein sequence ID" value="KAG0434980.1"/>
    <property type="molecule type" value="Genomic_DNA"/>
</dbReference>
<protein>
    <submittedName>
        <fullName evidence="1">Uncharacterized protein</fullName>
    </submittedName>
</protein>
<reference evidence="1 2" key="1">
    <citation type="journal article" date="2020" name="Cell">
        <title>Large-Scale Comparative Analyses of Tick Genomes Elucidate Their Genetic Diversity and Vector Capacities.</title>
        <authorList>
            <consortium name="Tick Genome and Microbiome Consortium (TIGMIC)"/>
            <person name="Jia N."/>
            <person name="Wang J."/>
            <person name="Shi W."/>
            <person name="Du L."/>
            <person name="Sun Y."/>
            <person name="Zhan W."/>
            <person name="Jiang J.F."/>
            <person name="Wang Q."/>
            <person name="Zhang B."/>
            <person name="Ji P."/>
            <person name="Bell-Sakyi L."/>
            <person name="Cui X.M."/>
            <person name="Yuan T.T."/>
            <person name="Jiang B.G."/>
            <person name="Yang W.F."/>
            <person name="Lam T.T."/>
            <person name="Chang Q.C."/>
            <person name="Ding S.J."/>
            <person name="Wang X.J."/>
            <person name="Zhu J.G."/>
            <person name="Ruan X.D."/>
            <person name="Zhao L."/>
            <person name="Wei J.T."/>
            <person name="Ye R.Z."/>
            <person name="Que T.C."/>
            <person name="Du C.H."/>
            <person name="Zhou Y.H."/>
            <person name="Cheng J.X."/>
            <person name="Dai P.F."/>
            <person name="Guo W.B."/>
            <person name="Han X.H."/>
            <person name="Huang E.J."/>
            <person name="Li L.F."/>
            <person name="Wei W."/>
            <person name="Gao Y.C."/>
            <person name="Liu J.Z."/>
            <person name="Shao H.Z."/>
            <person name="Wang X."/>
            <person name="Wang C.C."/>
            <person name="Yang T.C."/>
            <person name="Huo Q.B."/>
            <person name="Li W."/>
            <person name="Chen H.Y."/>
            <person name="Chen S.E."/>
            <person name="Zhou L.G."/>
            <person name="Ni X.B."/>
            <person name="Tian J.H."/>
            <person name="Sheng Y."/>
            <person name="Liu T."/>
            <person name="Pan Y.S."/>
            <person name="Xia L.Y."/>
            <person name="Li J."/>
            <person name="Zhao F."/>
            <person name="Cao W.C."/>
        </authorList>
    </citation>
    <scope>NUCLEOTIDE SEQUENCE [LARGE SCALE GENOMIC DNA]</scope>
    <source>
        <strain evidence="1">Iper-2018</strain>
    </source>
</reference>
<sequence length="57" mass="6349">TPDGECALPSERGLCRENFTRYFWDKEHGGCKAFSYSGCAGNANNFGSQEECQTFCK</sequence>
<keyword evidence="2" id="KW-1185">Reference proteome</keyword>
<feature type="non-terminal residue" evidence="1">
    <location>
        <position position="57"/>
    </location>
</feature>
<gene>
    <name evidence="1" type="ORF">HPB47_018751</name>
</gene>
<proteinExistence type="predicted"/>
<evidence type="ECO:0000313" key="1">
    <source>
        <dbReference type="EMBL" id="KAG0434980.1"/>
    </source>
</evidence>
<name>A0AC60QNG2_IXOPE</name>
<comment type="caution">
    <text evidence="1">The sequence shown here is derived from an EMBL/GenBank/DDBJ whole genome shotgun (WGS) entry which is preliminary data.</text>
</comment>
<accession>A0AC60QNG2</accession>